<proteinExistence type="predicted"/>
<dbReference type="AlphaFoldDB" id="A0A4D6KX39"/>
<organism evidence="1 2">
    <name type="scientific">Vigna unguiculata</name>
    <name type="common">Cowpea</name>
    <dbReference type="NCBI Taxonomy" id="3917"/>
    <lineage>
        <taxon>Eukaryota</taxon>
        <taxon>Viridiplantae</taxon>
        <taxon>Streptophyta</taxon>
        <taxon>Embryophyta</taxon>
        <taxon>Tracheophyta</taxon>
        <taxon>Spermatophyta</taxon>
        <taxon>Magnoliopsida</taxon>
        <taxon>eudicotyledons</taxon>
        <taxon>Gunneridae</taxon>
        <taxon>Pentapetalae</taxon>
        <taxon>rosids</taxon>
        <taxon>fabids</taxon>
        <taxon>Fabales</taxon>
        <taxon>Fabaceae</taxon>
        <taxon>Papilionoideae</taxon>
        <taxon>50 kb inversion clade</taxon>
        <taxon>NPAAA clade</taxon>
        <taxon>indigoferoid/millettioid clade</taxon>
        <taxon>Phaseoleae</taxon>
        <taxon>Vigna</taxon>
    </lineage>
</organism>
<dbReference type="EMBL" id="CP039346">
    <property type="protein sequence ID" value="QCD81430.1"/>
    <property type="molecule type" value="Genomic_DNA"/>
</dbReference>
<accession>A0A4D6KX39</accession>
<name>A0A4D6KX39_VIGUN</name>
<reference evidence="1 2" key="1">
    <citation type="submission" date="2019-04" db="EMBL/GenBank/DDBJ databases">
        <title>An improved genome assembly and genetic linkage map for asparagus bean, Vigna unguiculata ssp. sesquipedialis.</title>
        <authorList>
            <person name="Xia Q."/>
            <person name="Zhang R."/>
            <person name="Dong Y."/>
        </authorList>
    </citation>
    <scope>NUCLEOTIDE SEQUENCE [LARGE SCALE GENOMIC DNA]</scope>
    <source>
        <tissue evidence="1">Leaf</tissue>
    </source>
</reference>
<keyword evidence="2" id="KW-1185">Reference proteome</keyword>
<protein>
    <submittedName>
        <fullName evidence="1">Uncharacterized protein</fullName>
    </submittedName>
</protein>
<evidence type="ECO:0000313" key="1">
    <source>
        <dbReference type="EMBL" id="QCD81430.1"/>
    </source>
</evidence>
<gene>
    <name evidence="1" type="ORF">DEO72_LG2g1756</name>
</gene>
<sequence>MPKIVHHSRIHTSHDHHHPHCILLETCISSRWNSEKCSHCYEPPMFCSPLERTCNANSNVDSHCMTMDEHHRQPQSTMEMETLKRSKNLKEAETLILEKESALYHV</sequence>
<dbReference type="Proteomes" id="UP000501690">
    <property type="component" value="Linkage Group LG2"/>
</dbReference>
<evidence type="ECO:0000313" key="2">
    <source>
        <dbReference type="Proteomes" id="UP000501690"/>
    </source>
</evidence>